<protein>
    <submittedName>
        <fullName evidence="3">Unannotated protein</fullName>
    </submittedName>
</protein>
<name>A0A6J7SDF2_9ZZZZ</name>
<dbReference type="InterPro" id="IPR036388">
    <property type="entry name" value="WH-like_DNA-bd_sf"/>
</dbReference>
<dbReference type="Pfam" id="PF12840">
    <property type="entry name" value="HTH_20"/>
    <property type="match status" value="1"/>
</dbReference>
<dbReference type="Gene3D" id="1.10.10.10">
    <property type="entry name" value="Winged helix-like DNA-binding domain superfamily/Winged helix DNA-binding domain"/>
    <property type="match status" value="1"/>
</dbReference>
<evidence type="ECO:0000313" key="3">
    <source>
        <dbReference type="EMBL" id="CAB5039265.1"/>
    </source>
</evidence>
<evidence type="ECO:0000256" key="1">
    <source>
        <dbReference type="SAM" id="MobiDB-lite"/>
    </source>
</evidence>
<feature type="region of interest" description="Disordered" evidence="1">
    <location>
        <begin position="253"/>
        <end position="276"/>
    </location>
</feature>
<dbReference type="CDD" id="cd00090">
    <property type="entry name" value="HTH_ARSR"/>
    <property type="match status" value="1"/>
</dbReference>
<dbReference type="EMBL" id="CAFBND010000096">
    <property type="protein sequence ID" value="CAB4953949.1"/>
    <property type="molecule type" value="Genomic_DNA"/>
</dbReference>
<sequence length="276" mass="30109">MKVGNILIMAPETSMLRTRQVLGSPRRVELLAHLRRINVPVTVQEAADVLGLHPNTARIHLEQLLEVGLVEVMTERRREPGRPRALFRATKRTPADIERTSGENDYRVLASVLAQGLAATSDPAGAALAAGSSWIEALGEHEWPARPATVEVAAAELTLLLDRLGFEPDMDLAAGELTLRRCPFADVARANSEVVCGVHLGMVQRALDRLDSPLRAERIEPFVSDDPLVCRIMLITDHLGTSHSMIRLPVLTSPKTRQITPKGNAGRRGAPSPHPD</sequence>
<gene>
    <name evidence="2" type="ORF">UFOPK3752_01840</name>
    <name evidence="3" type="ORF">UFOPK4150_02148</name>
</gene>
<proteinExistence type="predicted"/>
<reference evidence="3" key="1">
    <citation type="submission" date="2020-05" db="EMBL/GenBank/DDBJ databases">
        <authorList>
            <person name="Chiriac C."/>
            <person name="Salcher M."/>
            <person name="Ghai R."/>
            <person name="Kavagutti S V."/>
        </authorList>
    </citation>
    <scope>NUCLEOTIDE SEQUENCE</scope>
</reference>
<dbReference type="InterPro" id="IPR011991">
    <property type="entry name" value="ArsR-like_HTH"/>
</dbReference>
<dbReference type="EMBL" id="CAFBPU010000063">
    <property type="protein sequence ID" value="CAB5039265.1"/>
    <property type="molecule type" value="Genomic_DNA"/>
</dbReference>
<accession>A0A6J7SDF2</accession>
<dbReference type="AlphaFoldDB" id="A0A6J7SDF2"/>
<dbReference type="InterPro" id="IPR036390">
    <property type="entry name" value="WH_DNA-bd_sf"/>
</dbReference>
<evidence type="ECO:0000313" key="2">
    <source>
        <dbReference type="EMBL" id="CAB4953949.1"/>
    </source>
</evidence>
<dbReference type="SUPFAM" id="SSF46785">
    <property type="entry name" value="Winged helix' DNA-binding domain"/>
    <property type="match status" value="1"/>
</dbReference>
<organism evidence="3">
    <name type="scientific">freshwater metagenome</name>
    <dbReference type="NCBI Taxonomy" id="449393"/>
    <lineage>
        <taxon>unclassified sequences</taxon>
        <taxon>metagenomes</taxon>
        <taxon>ecological metagenomes</taxon>
    </lineage>
</organism>